<evidence type="ECO:0000256" key="1">
    <source>
        <dbReference type="ARBA" id="ARBA00001953"/>
    </source>
</evidence>
<feature type="region of interest" description="Disordered" evidence="7">
    <location>
        <begin position="1537"/>
        <end position="1561"/>
    </location>
</feature>
<comment type="cofactor">
    <cofactor evidence="1">
        <name>biotin</name>
        <dbReference type="ChEBI" id="CHEBI:57586"/>
    </cofactor>
</comment>
<name>A0AAD5Y221_9FUNG</name>
<dbReference type="PROSITE" id="PS00188">
    <property type="entry name" value="BIOTIN"/>
    <property type="match status" value="1"/>
</dbReference>
<dbReference type="GO" id="GO:0004485">
    <property type="term" value="F:methylcrotonoyl-CoA carboxylase activity"/>
    <property type="evidence" value="ECO:0007669"/>
    <property type="project" value="TreeGrafter"/>
</dbReference>
<dbReference type="InterPro" id="IPR013815">
    <property type="entry name" value="ATP_grasp_subdomain_1"/>
</dbReference>
<dbReference type="PANTHER" id="PTHR18866:SF33">
    <property type="entry name" value="METHYLCROTONOYL-COA CARBOXYLASE SUBUNIT ALPHA, MITOCHONDRIAL-RELATED"/>
    <property type="match status" value="1"/>
</dbReference>
<keyword evidence="4 6" id="KW-0067">ATP-binding</keyword>
<dbReference type="Gene3D" id="2.40.50.100">
    <property type="match status" value="1"/>
</dbReference>
<feature type="domain" description="Lipoyl-binding" evidence="8">
    <location>
        <begin position="608"/>
        <end position="690"/>
    </location>
</feature>
<dbReference type="InterPro" id="IPR011764">
    <property type="entry name" value="Biotin_carboxylation_dom"/>
</dbReference>
<evidence type="ECO:0000259" key="8">
    <source>
        <dbReference type="PROSITE" id="PS50968"/>
    </source>
</evidence>
<dbReference type="InterPro" id="IPR011053">
    <property type="entry name" value="Single_hybrid_motif"/>
</dbReference>
<dbReference type="PANTHER" id="PTHR18866">
    <property type="entry name" value="CARBOXYLASE:PYRUVATE/ACETYL-COA/PROPIONYL-COA CARBOXYLASE"/>
    <property type="match status" value="1"/>
</dbReference>
<dbReference type="PROSITE" id="PS50968">
    <property type="entry name" value="BIOTINYL_LIPOYL"/>
    <property type="match status" value="1"/>
</dbReference>
<evidence type="ECO:0000256" key="3">
    <source>
        <dbReference type="ARBA" id="ARBA00022741"/>
    </source>
</evidence>
<evidence type="ECO:0000256" key="2">
    <source>
        <dbReference type="ARBA" id="ARBA00022598"/>
    </source>
</evidence>
<dbReference type="FunFam" id="3.30.470.20:FF:000028">
    <property type="entry name" value="Methylcrotonoyl-CoA carboxylase subunit alpha, mitochondrial"/>
    <property type="match status" value="1"/>
</dbReference>
<accession>A0AAD5Y221</accession>
<feature type="compositionally biased region" description="Polar residues" evidence="7">
    <location>
        <begin position="1551"/>
        <end position="1561"/>
    </location>
</feature>
<dbReference type="PROSITE" id="PS50975">
    <property type="entry name" value="ATP_GRASP"/>
    <property type="match status" value="1"/>
</dbReference>
<reference evidence="11" key="1">
    <citation type="submission" date="2020-05" db="EMBL/GenBank/DDBJ databases">
        <title>Phylogenomic resolution of chytrid fungi.</title>
        <authorList>
            <person name="Stajich J.E."/>
            <person name="Amses K."/>
            <person name="Simmons R."/>
            <person name="Seto K."/>
            <person name="Myers J."/>
            <person name="Bonds A."/>
            <person name="Quandt C.A."/>
            <person name="Barry K."/>
            <person name="Liu P."/>
            <person name="Grigoriev I."/>
            <person name="Longcore J.E."/>
            <person name="James T.Y."/>
        </authorList>
    </citation>
    <scope>NUCLEOTIDE SEQUENCE</scope>
    <source>
        <strain evidence="11">JEL0476</strain>
    </source>
</reference>
<feature type="region of interest" description="Disordered" evidence="7">
    <location>
        <begin position="1002"/>
        <end position="1039"/>
    </location>
</feature>
<feature type="domain" description="ATP-grasp" evidence="9">
    <location>
        <begin position="116"/>
        <end position="314"/>
    </location>
</feature>
<proteinExistence type="predicted"/>
<dbReference type="Pfam" id="PF02785">
    <property type="entry name" value="Biotin_carb_C"/>
    <property type="match status" value="1"/>
</dbReference>
<sequence length="1578" mass="177052">MRQRRFLSQTTHKPLFDKILIANRGEIACRVMKTAKKLGVKTVAVFSDADRDSMHTKLADEAWNIGPAASSESYLRMDKIIQVAKDSGAQAIHPGYGFLSENSDFAKKVTDSGLTFIGPPNANVPVVPGYHGENQEPEFLKKKADSMGYPVLIKAIKGGGGKGMRIVEKSEDFMMMLESSKREAMKSFSDDKVLVEKYLTVPRHVEVQVFADKLGNAVYLFERDCSVQRRHQKVLEEAPAPGLSEALRKDLGEKAVAAAKAVGYVGAGTVEFILDTLDNKFYFMEMNTRLQVEHPVTEMVTNTDLVHWQLEVAAGNRLPLLQKDLKLDGHAFEARIYAENPRNNFLPDVGPLIHLRPPQPAKNSVRIETGVTEGDAVSVHYDPMICKLVVKGRDRSDALRILRKALGEFEVVGPNTNISFLQSLASSPDFIAGDVETGFIEKHKQELFPEEIDFDPLDVAKAALGLLYQKQQITSQLSASSYDATSPWGQLKDLRLNNFKTSRFQFLNPNKEENQEKTAVELSYDCQSNNYNISVMQSASGKNFNFNDVLVYENTSTESNRLKNQNDYIVEINGKRSKCSIINFEEKLHLFCDGKHTILGYPMPEYLKANSDVKVGDVITPMPCKISQILCKAGEKVEIGQPLIILEAMKMEHVIRSPIAGVVKNIHYNLGEIVAERKRLPPCHIIFVKENHQNKMVDYRNSNSDHTQHIQQQNLHSNATSNTRYNMLLAFDDNNDLGKPHNLSFDVSQPYTNCTDFTSSESATQLHLSISSPNTLPPSDYSREHILSDYWQNSNDSIQNIPTPISTPPILSSINQTGNFGVQHFEPNLGQESISLDIQQMQQYNDIQYILSPPLQFNSLPQSSFAEQSNVNTKVENNSPFHRSLSQHSIPENTTNGNCGENISVSYTQFSPFNSGYSPSLVQTSYLDDSVKLTQSPSRSKNQMNRSFKNNLNNIENANAHQTSSPTNTTISAGSLKNYDDSPKNNLNDLIGPKTLFGYSDASNSQMSTSRSNFGAGSPITSSSTQVDDNSASSPSNKLPFSFLTPLETPTLVDSSTSLPNTGLFPQIKDQSSSSNESHRQLKRNLGIRTKVIASTQGKDGKLRKPKIMKEALAFCNKCNKEFATLILHGTETELSQDYFIEMICWDCEYESADPNPTRNPDLETKLPKQSRCATIDSTPKGRKMKAECECCKRIIATGGVCAGTRENADWSDPGFGVEIICAYCREKYGFCTECGGGNRFRTGKWRPLELFEENRRTCKFSHNRIGKKPIIYQTFRVPDEFSRENYKCVHGEGCSGCSFDMVLAQLKEMYLDRKLFSYAVPIIMETIPTMMTWQKLKKKIEMHWNAIEIALTTRPEPHIRTYVDLSFIPPPSPRRKNKSSKEFSSGPIASQVIAGFVCGHWDIKKRTFFIGQRCNCGVGGDPCSMILEMTKNLIARVSKDLEYMKNCQPPTLAFCTGFTRFFVRTTLDFLKNGEDRTRLIPDKEFTHTDFSFTRIGFRTVADYKNLDQEMISELCPKTNDETLYVVNIKDLKKPENSNMSCANPRKKLKSNNVDGENQDSSAKHIKNVPIIQKNGMI</sequence>
<keyword evidence="2" id="KW-0436">Ligase</keyword>
<dbReference type="InterPro" id="IPR005482">
    <property type="entry name" value="Biotin_COase_C"/>
</dbReference>
<dbReference type="Gene3D" id="3.30.1490.20">
    <property type="entry name" value="ATP-grasp fold, A domain"/>
    <property type="match status" value="1"/>
</dbReference>
<dbReference type="FunFam" id="3.30.1490.20:FF:000003">
    <property type="entry name" value="acetyl-CoA carboxylase isoform X1"/>
    <property type="match status" value="1"/>
</dbReference>
<dbReference type="PROSITE" id="PS50979">
    <property type="entry name" value="BC"/>
    <property type="match status" value="1"/>
</dbReference>
<dbReference type="InterPro" id="IPR000089">
    <property type="entry name" value="Biotin_lipoyl"/>
</dbReference>
<gene>
    <name evidence="11" type="primary">MCCC1</name>
    <name evidence="11" type="ORF">HK099_000850</name>
</gene>
<dbReference type="InterPro" id="IPR001882">
    <property type="entry name" value="Biotin_BS"/>
</dbReference>
<dbReference type="Gene3D" id="3.30.700.40">
    <property type="match status" value="1"/>
</dbReference>
<dbReference type="Pfam" id="PF00364">
    <property type="entry name" value="Biotin_lipoyl"/>
    <property type="match status" value="1"/>
</dbReference>
<keyword evidence="5" id="KW-0092">Biotin</keyword>
<evidence type="ECO:0000256" key="4">
    <source>
        <dbReference type="ARBA" id="ARBA00022840"/>
    </source>
</evidence>
<dbReference type="InterPro" id="IPR050856">
    <property type="entry name" value="Biotin_carboxylase_complex"/>
</dbReference>
<dbReference type="Proteomes" id="UP001211065">
    <property type="component" value="Unassembled WGS sequence"/>
</dbReference>
<feature type="region of interest" description="Disordered" evidence="7">
    <location>
        <begin position="958"/>
        <end position="987"/>
    </location>
</feature>
<feature type="region of interest" description="Disordered" evidence="7">
    <location>
        <begin position="1063"/>
        <end position="1082"/>
    </location>
</feature>
<feature type="domain" description="Biotin carboxylation" evidence="10">
    <location>
        <begin position="15"/>
        <end position="445"/>
    </location>
</feature>
<evidence type="ECO:0000259" key="9">
    <source>
        <dbReference type="PROSITE" id="PS50975"/>
    </source>
</evidence>
<dbReference type="SUPFAM" id="SSF51246">
    <property type="entry name" value="Rudiment single hybrid motif"/>
    <property type="match status" value="1"/>
</dbReference>
<dbReference type="Pfam" id="PF02786">
    <property type="entry name" value="CPSase_L_D2"/>
    <property type="match status" value="1"/>
</dbReference>
<dbReference type="EMBL" id="JADGJW010000121">
    <property type="protein sequence ID" value="KAJ3223675.1"/>
    <property type="molecule type" value="Genomic_DNA"/>
</dbReference>
<keyword evidence="3 6" id="KW-0547">Nucleotide-binding</keyword>
<evidence type="ECO:0000256" key="5">
    <source>
        <dbReference type="ARBA" id="ARBA00023267"/>
    </source>
</evidence>
<dbReference type="SUPFAM" id="SSF56059">
    <property type="entry name" value="Glutathione synthetase ATP-binding domain-like"/>
    <property type="match status" value="1"/>
</dbReference>
<evidence type="ECO:0000259" key="10">
    <source>
        <dbReference type="PROSITE" id="PS50979"/>
    </source>
</evidence>
<dbReference type="GO" id="GO:0005739">
    <property type="term" value="C:mitochondrion"/>
    <property type="evidence" value="ECO:0007669"/>
    <property type="project" value="TreeGrafter"/>
</dbReference>
<dbReference type="SUPFAM" id="SSF52440">
    <property type="entry name" value="PreATP-grasp domain"/>
    <property type="match status" value="1"/>
</dbReference>
<protein>
    <submittedName>
        <fullName evidence="11">Methylcrotonoyl-CoA carboxylase subunit alpha, mitochondrial</fullName>
    </submittedName>
</protein>
<comment type="caution">
    <text evidence="11">The sequence shown here is derived from an EMBL/GenBank/DDBJ whole genome shotgun (WGS) entry which is preliminary data.</text>
</comment>
<dbReference type="InterPro" id="IPR016185">
    <property type="entry name" value="PreATP-grasp_dom_sf"/>
</dbReference>
<evidence type="ECO:0000313" key="12">
    <source>
        <dbReference type="Proteomes" id="UP001211065"/>
    </source>
</evidence>
<dbReference type="SMART" id="SM00878">
    <property type="entry name" value="Biotin_carb_C"/>
    <property type="match status" value="1"/>
</dbReference>
<evidence type="ECO:0000256" key="6">
    <source>
        <dbReference type="PROSITE-ProRule" id="PRU00409"/>
    </source>
</evidence>
<dbReference type="InterPro" id="IPR011054">
    <property type="entry name" value="Rudment_hybrid_motif"/>
</dbReference>
<keyword evidence="12" id="KW-1185">Reference proteome</keyword>
<organism evidence="11 12">
    <name type="scientific">Clydaea vesicula</name>
    <dbReference type="NCBI Taxonomy" id="447962"/>
    <lineage>
        <taxon>Eukaryota</taxon>
        <taxon>Fungi</taxon>
        <taxon>Fungi incertae sedis</taxon>
        <taxon>Chytridiomycota</taxon>
        <taxon>Chytridiomycota incertae sedis</taxon>
        <taxon>Chytridiomycetes</taxon>
        <taxon>Lobulomycetales</taxon>
        <taxon>Lobulomycetaceae</taxon>
        <taxon>Clydaea</taxon>
    </lineage>
</organism>
<dbReference type="Gene3D" id="3.30.470.20">
    <property type="entry name" value="ATP-grasp fold, B domain"/>
    <property type="match status" value="1"/>
</dbReference>
<dbReference type="PROSITE" id="PS00867">
    <property type="entry name" value="CPSASE_2"/>
    <property type="match status" value="1"/>
</dbReference>
<dbReference type="CDD" id="cd06850">
    <property type="entry name" value="biotinyl_domain"/>
    <property type="match status" value="1"/>
</dbReference>
<dbReference type="Gene3D" id="3.40.50.20">
    <property type="match status" value="1"/>
</dbReference>
<evidence type="ECO:0000256" key="7">
    <source>
        <dbReference type="SAM" id="MobiDB-lite"/>
    </source>
</evidence>
<dbReference type="GO" id="GO:0046872">
    <property type="term" value="F:metal ion binding"/>
    <property type="evidence" value="ECO:0007669"/>
    <property type="project" value="InterPro"/>
</dbReference>
<dbReference type="SUPFAM" id="SSF51230">
    <property type="entry name" value="Single hybrid motif"/>
    <property type="match status" value="1"/>
</dbReference>
<dbReference type="InterPro" id="IPR011761">
    <property type="entry name" value="ATP-grasp"/>
</dbReference>
<feature type="compositionally biased region" description="Polar residues" evidence="7">
    <location>
        <begin position="960"/>
        <end position="975"/>
    </location>
</feature>
<dbReference type="InterPro" id="IPR005479">
    <property type="entry name" value="CPAse_ATP-bd"/>
</dbReference>
<evidence type="ECO:0000313" key="11">
    <source>
        <dbReference type="EMBL" id="KAJ3223675.1"/>
    </source>
</evidence>
<dbReference type="FunFam" id="3.40.50.20:FF:000010">
    <property type="entry name" value="Propionyl-CoA carboxylase subunit alpha"/>
    <property type="match status" value="1"/>
</dbReference>
<dbReference type="GO" id="GO:0005524">
    <property type="term" value="F:ATP binding"/>
    <property type="evidence" value="ECO:0007669"/>
    <property type="project" value="UniProtKB-UniRule"/>
</dbReference>